<keyword evidence="6 12" id="KW-0964">Secreted</keyword>
<feature type="binding site" evidence="12">
    <location>
        <position position="342"/>
    </location>
    <ligand>
        <name>(2R)-2-phosphoglycerate</name>
        <dbReference type="ChEBI" id="CHEBI:58289"/>
    </ligand>
</feature>
<feature type="binding site" evidence="14">
    <location>
        <position position="393"/>
    </location>
    <ligand>
        <name>substrate</name>
    </ligand>
</feature>
<feature type="binding site" evidence="12">
    <location>
        <position position="371"/>
    </location>
    <ligand>
        <name>(2R)-2-phosphoglycerate</name>
        <dbReference type="ChEBI" id="CHEBI:58289"/>
    </ligand>
</feature>
<comment type="cofactor">
    <cofactor evidence="12">
        <name>Mg(2+)</name>
        <dbReference type="ChEBI" id="CHEBI:18420"/>
    </cofactor>
    <text evidence="12">Binds a second Mg(2+) ion via substrate during catalysis.</text>
</comment>
<feature type="binding site" evidence="14">
    <location>
        <position position="290"/>
    </location>
    <ligand>
        <name>substrate</name>
    </ligand>
</feature>
<dbReference type="SFLD" id="SFLDG00178">
    <property type="entry name" value="enolase"/>
    <property type="match status" value="1"/>
</dbReference>
<feature type="binding site" evidence="12">
    <location>
        <position position="165"/>
    </location>
    <ligand>
        <name>(2R)-2-phosphoglycerate</name>
        <dbReference type="ChEBI" id="CHEBI:58289"/>
    </ligand>
</feature>
<dbReference type="Pfam" id="PF00113">
    <property type="entry name" value="Enolase_C"/>
    <property type="match status" value="1"/>
</dbReference>
<evidence type="ECO:0000256" key="4">
    <source>
        <dbReference type="ARBA" id="ARBA00017068"/>
    </source>
</evidence>
<feature type="binding site" evidence="14">
    <location>
        <position position="317"/>
    </location>
    <ligand>
        <name>substrate</name>
    </ligand>
</feature>
<keyword evidence="19" id="KW-1185">Reference proteome</keyword>
<dbReference type="FunFam" id="3.20.20.120:FF:000001">
    <property type="entry name" value="Enolase"/>
    <property type="match status" value="1"/>
</dbReference>
<comment type="cofactor">
    <cofactor evidence="15">
        <name>Mg(2+)</name>
        <dbReference type="ChEBI" id="CHEBI:18420"/>
    </cofactor>
    <text evidence="15">Mg(2+) is required for catalysis and for stabilizing the dimer.</text>
</comment>
<evidence type="ECO:0000256" key="9">
    <source>
        <dbReference type="ARBA" id="ARBA00023152"/>
    </source>
</evidence>
<dbReference type="EMBL" id="JAENIK010000013">
    <property type="protein sequence ID" value="MBK1818304.1"/>
    <property type="molecule type" value="Genomic_DNA"/>
</dbReference>
<name>A0A934VE66_9BACT</name>
<dbReference type="GO" id="GO:0009986">
    <property type="term" value="C:cell surface"/>
    <property type="evidence" value="ECO:0007669"/>
    <property type="project" value="UniProtKB-SubCell"/>
</dbReference>
<feature type="binding site" evidence="14">
    <location>
        <position position="166"/>
    </location>
    <ligand>
        <name>substrate</name>
    </ligand>
</feature>
<reference evidence="18" key="1">
    <citation type="submission" date="2021-01" db="EMBL/GenBank/DDBJ databases">
        <title>Modified the classification status of verrucomicrobia.</title>
        <authorList>
            <person name="Feng X."/>
        </authorList>
    </citation>
    <scope>NUCLEOTIDE SEQUENCE</scope>
    <source>
        <strain evidence="18">JCM 18052</strain>
    </source>
</reference>
<evidence type="ECO:0000256" key="3">
    <source>
        <dbReference type="ARBA" id="ARBA00012058"/>
    </source>
</evidence>
<dbReference type="SUPFAM" id="SSF51604">
    <property type="entry name" value="Enolase C-terminal domain-like"/>
    <property type="match status" value="1"/>
</dbReference>
<comment type="pathway">
    <text evidence="1 12">Carbohydrate degradation; glycolysis; pyruvate from D-glyceraldehyde 3-phosphate: step 4/5.</text>
</comment>
<keyword evidence="7 12" id="KW-0479">Metal-binding</keyword>
<dbReference type="PIRSF" id="PIRSF001400">
    <property type="entry name" value="Enolase"/>
    <property type="match status" value="1"/>
</dbReference>
<dbReference type="InterPro" id="IPR029017">
    <property type="entry name" value="Enolase-like_N"/>
</dbReference>
<dbReference type="GO" id="GO:0000015">
    <property type="term" value="C:phosphopyruvate hydratase complex"/>
    <property type="evidence" value="ECO:0007669"/>
    <property type="project" value="InterPro"/>
</dbReference>
<dbReference type="PANTHER" id="PTHR11902">
    <property type="entry name" value="ENOLASE"/>
    <property type="match status" value="1"/>
</dbReference>
<dbReference type="Pfam" id="PF03952">
    <property type="entry name" value="Enolase_N"/>
    <property type="match status" value="1"/>
</dbReference>
<organism evidence="18 19">
    <name type="scientific">Luteolibacter yonseiensis</name>
    <dbReference type="NCBI Taxonomy" id="1144680"/>
    <lineage>
        <taxon>Bacteria</taxon>
        <taxon>Pseudomonadati</taxon>
        <taxon>Verrucomicrobiota</taxon>
        <taxon>Verrucomicrobiia</taxon>
        <taxon>Verrucomicrobiales</taxon>
        <taxon>Verrucomicrobiaceae</taxon>
        <taxon>Luteolibacter</taxon>
    </lineage>
</organism>
<evidence type="ECO:0000259" key="17">
    <source>
        <dbReference type="SMART" id="SM01193"/>
    </source>
</evidence>
<dbReference type="NCBIfam" id="TIGR01060">
    <property type="entry name" value="eno"/>
    <property type="match status" value="1"/>
</dbReference>
<protein>
    <recommendedName>
        <fullName evidence="4 12">Enolase</fullName>
        <ecNumber evidence="3 12">4.2.1.11</ecNumber>
    </recommendedName>
    <alternativeName>
        <fullName evidence="12">2-phospho-D-glycerate hydro-lyase</fullName>
    </alternativeName>
    <alternativeName>
        <fullName evidence="12">2-phosphoglycerate dehydratase</fullName>
    </alternativeName>
</protein>
<dbReference type="InterPro" id="IPR020809">
    <property type="entry name" value="Enolase_CS"/>
</dbReference>
<dbReference type="CDD" id="cd03313">
    <property type="entry name" value="enolase"/>
    <property type="match status" value="1"/>
</dbReference>
<dbReference type="SMART" id="SM01192">
    <property type="entry name" value="Enolase_C"/>
    <property type="match status" value="1"/>
</dbReference>
<comment type="subcellular location">
    <subcellularLocation>
        <location evidence="12">Cytoplasm</location>
    </subcellularLocation>
    <subcellularLocation>
        <location evidence="12">Secreted</location>
    </subcellularLocation>
    <subcellularLocation>
        <location evidence="12">Cell surface</location>
    </subcellularLocation>
    <text evidence="12">Fractions of enolase are present in both the cytoplasm and on the cell surface.</text>
</comment>
<dbReference type="GO" id="GO:0006096">
    <property type="term" value="P:glycolytic process"/>
    <property type="evidence" value="ECO:0007669"/>
    <property type="project" value="UniProtKB-UniRule"/>
</dbReference>
<evidence type="ECO:0000256" key="12">
    <source>
        <dbReference type="HAMAP-Rule" id="MF_00318"/>
    </source>
</evidence>
<evidence type="ECO:0000256" key="11">
    <source>
        <dbReference type="ARBA" id="ARBA00045763"/>
    </source>
</evidence>
<evidence type="ECO:0000256" key="5">
    <source>
        <dbReference type="ARBA" id="ARBA00022490"/>
    </source>
</evidence>
<dbReference type="InterPro" id="IPR000941">
    <property type="entry name" value="Enolase"/>
</dbReference>
<sequence length="432" mass="46065">MDYTTIVEIRGREVIDSRGNPTVEVDVHLEGGAIGRAAVPSGASTGEHEAVELRDGDKSRFLGKGVLKAVENVNAVLAPALLGYCATEQASIDAAMLALDGTSTKKNLGANAILGVSMAVAKASAAQLGVPLYKYLGGPNAKVLPVPMMNVINGGAHSDAPIDFQEFMIVPVGAPTFRESLRYGAEVFHSLKKVLHDLGLSTAVGDEGGFAPTLKSAEHAMQVLCQAIEAAGYKVGEDIAFALDVASSEFFDAKQNAYVFKKSDKSVKSAEELVAFYADLQKRYPIISIEDGCAENDWDGWKIITDQLGKTTQLVGDDLFVTNVDFLSKGIKQGVANSILVKVNQIGSLTETFDAVELAQENSYTAVLSHRSGETEDSTIADLAVATNCGQIKTGSMSRSDRIAKYNQLLRIEEELGDDAVFGIRKLKVLNK</sequence>
<evidence type="ECO:0000256" key="10">
    <source>
        <dbReference type="ARBA" id="ARBA00023239"/>
    </source>
</evidence>
<evidence type="ECO:0000256" key="15">
    <source>
        <dbReference type="PIRSR" id="PIRSR001400-3"/>
    </source>
</evidence>
<feature type="binding site" evidence="12 15">
    <location>
        <position position="317"/>
    </location>
    <ligand>
        <name>Mg(2+)</name>
        <dbReference type="ChEBI" id="CHEBI:18420"/>
    </ligand>
</feature>
<dbReference type="Proteomes" id="UP000600139">
    <property type="component" value="Unassembled WGS sequence"/>
</dbReference>
<keyword evidence="10 12" id="KW-0456">Lyase</keyword>
<evidence type="ECO:0000256" key="6">
    <source>
        <dbReference type="ARBA" id="ARBA00022525"/>
    </source>
</evidence>
<dbReference type="PROSITE" id="PS00164">
    <property type="entry name" value="ENOLASE"/>
    <property type="match status" value="1"/>
</dbReference>
<evidence type="ECO:0000256" key="14">
    <source>
        <dbReference type="PIRSR" id="PIRSR001400-2"/>
    </source>
</evidence>
<dbReference type="GO" id="GO:0000287">
    <property type="term" value="F:magnesium ion binding"/>
    <property type="evidence" value="ECO:0007669"/>
    <property type="project" value="UniProtKB-UniRule"/>
</dbReference>
<feature type="binding site" evidence="14">
    <location>
        <begin position="369"/>
        <end position="372"/>
    </location>
    <ligand>
        <name>substrate</name>
    </ligand>
</feature>
<feature type="domain" description="Enolase N-terminal" evidence="17">
    <location>
        <begin position="6"/>
        <end position="136"/>
    </location>
</feature>
<dbReference type="GO" id="GO:0005576">
    <property type="term" value="C:extracellular region"/>
    <property type="evidence" value="ECO:0007669"/>
    <property type="project" value="UniProtKB-SubCell"/>
</dbReference>
<dbReference type="GO" id="GO:0004634">
    <property type="term" value="F:phosphopyruvate hydratase activity"/>
    <property type="evidence" value="ECO:0007669"/>
    <property type="project" value="UniProtKB-UniRule"/>
</dbReference>
<comment type="similarity">
    <text evidence="2 12">Belongs to the enolase family.</text>
</comment>
<dbReference type="AlphaFoldDB" id="A0A934VE66"/>
<dbReference type="HAMAP" id="MF_00318">
    <property type="entry name" value="Enolase"/>
    <property type="match status" value="1"/>
</dbReference>
<dbReference type="Gene3D" id="3.20.20.120">
    <property type="entry name" value="Enolase-like C-terminal domain"/>
    <property type="match status" value="1"/>
</dbReference>
<evidence type="ECO:0000259" key="16">
    <source>
        <dbReference type="SMART" id="SM01192"/>
    </source>
</evidence>
<dbReference type="SMART" id="SM01193">
    <property type="entry name" value="Enolase_N"/>
    <property type="match status" value="1"/>
</dbReference>
<dbReference type="InterPro" id="IPR036849">
    <property type="entry name" value="Enolase-like_C_sf"/>
</dbReference>
<dbReference type="EC" id="4.2.1.11" evidence="3 12"/>
<gene>
    <name evidence="12 18" type="primary">eno</name>
    <name evidence="18" type="ORF">JIN84_21975</name>
</gene>
<evidence type="ECO:0000256" key="7">
    <source>
        <dbReference type="ARBA" id="ARBA00022723"/>
    </source>
</evidence>
<dbReference type="RefSeq" id="WP_200353252.1">
    <property type="nucleotide sequence ID" value="NZ_BAABHZ010000002.1"/>
</dbReference>
<evidence type="ECO:0000256" key="1">
    <source>
        <dbReference type="ARBA" id="ARBA00005031"/>
    </source>
</evidence>
<evidence type="ECO:0000313" key="18">
    <source>
        <dbReference type="EMBL" id="MBK1818304.1"/>
    </source>
</evidence>
<accession>A0A934VE66</accession>
<evidence type="ECO:0000256" key="13">
    <source>
        <dbReference type="PIRSR" id="PIRSR001400-1"/>
    </source>
</evidence>
<feature type="binding site" evidence="12">
    <location>
        <position position="393"/>
    </location>
    <ligand>
        <name>(2R)-2-phosphoglycerate</name>
        <dbReference type="ChEBI" id="CHEBI:58289"/>
    </ligand>
</feature>
<dbReference type="FunFam" id="3.30.390.10:FF:000001">
    <property type="entry name" value="Enolase"/>
    <property type="match status" value="1"/>
</dbReference>
<dbReference type="PRINTS" id="PR00148">
    <property type="entry name" value="ENOLASE"/>
</dbReference>
<dbReference type="SFLD" id="SFLDF00002">
    <property type="entry name" value="enolase"/>
    <property type="match status" value="1"/>
</dbReference>
<feature type="domain" description="Enolase C-terminal TIM barrel" evidence="16">
    <location>
        <begin position="141"/>
        <end position="430"/>
    </location>
</feature>
<evidence type="ECO:0000313" key="19">
    <source>
        <dbReference type="Proteomes" id="UP000600139"/>
    </source>
</evidence>
<keyword evidence="9 12" id="KW-0324">Glycolysis</keyword>
<keyword evidence="5 12" id="KW-0963">Cytoplasm</keyword>
<dbReference type="Gene3D" id="3.30.390.10">
    <property type="entry name" value="Enolase-like, N-terminal domain"/>
    <property type="match status" value="1"/>
</dbReference>
<feature type="binding site" evidence="12 15">
    <location>
        <position position="290"/>
    </location>
    <ligand>
        <name>Mg(2+)</name>
        <dbReference type="ChEBI" id="CHEBI:18420"/>
    </ligand>
</feature>
<feature type="active site" description="Proton acceptor" evidence="12 13">
    <location>
        <position position="342"/>
    </location>
</feature>
<comment type="function">
    <text evidence="11 12">Catalyzes the reversible conversion of 2-phosphoglycerate (2-PG) into phosphoenolpyruvate (PEP). It is essential for the degradation of carbohydrates via glycolysis.</text>
</comment>
<feature type="active site" description="Proton donor" evidence="12 13">
    <location>
        <position position="207"/>
    </location>
</feature>
<keyword evidence="8 12" id="KW-0460">Magnesium</keyword>
<evidence type="ECO:0000256" key="8">
    <source>
        <dbReference type="ARBA" id="ARBA00022842"/>
    </source>
</evidence>
<comment type="caution">
    <text evidence="18">The sequence shown here is derived from an EMBL/GenBank/DDBJ whole genome shotgun (WGS) entry which is preliminary data.</text>
</comment>
<dbReference type="SFLD" id="SFLDS00001">
    <property type="entry name" value="Enolase"/>
    <property type="match status" value="1"/>
</dbReference>
<dbReference type="InterPro" id="IPR020810">
    <property type="entry name" value="Enolase_C"/>
</dbReference>
<dbReference type="SUPFAM" id="SSF54826">
    <property type="entry name" value="Enolase N-terminal domain-like"/>
    <property type="match status" value="1"/>
</dbReference>
<feature type="binding site" evidence="12">
    <location>
        <position position="372"/>
    </location>
    <ligand>
        <name>(2R)-2-phosphoglycerate</name>
        <dbReference type="ChEBI" id="CHEBI:58289"/>
    </ligand>
</feature>
<dbReference type="InterPro" id="IPR020811">
    <property type="entry name" value="Enolase_N"/>
</dbReference>
<feature type="binding site" evidence="14">
    <location>
        <position position="157"/>
    </location>
    <ligand>
        <name>substrate</name>
    </ligand>
</feature>
<evidence type="ECO:0000256" key="2">
    <source>
        <dbReference type="ARBA" id="ARBA00009604"/>
    </source>
</evidence>
<feature type="binding site" evidence="12 15">
    <location>
        <position position="244"/>
    </location>
    <ligand>
        <name>Mg(2+)</name>
        <dbReference type="ChEBI" id="CHEBI:18420"/>
    </ligand>
</feature>
<proteinExistence type="inferred from homology"/>
<comment type="catalytic activity">
    <reaction evidence="12">
        <text>(2R)-2-phosphoglycerate = phosphoenolpyruvate + H2O</text>
        <dbReference type="Rhea" id="RHEA:10164"/>
        <dbReference type="ChEBI" id="CHEBI:15377"/>
        <dbReference type="ChEBI" id="CHEBI:58289"/>
        <dbReference type="ChEBI" id="CHEBI:58702"/>
        <dbReference type="EC" id="4.2.1.11"/>
    </reaction>
</comment>
<dbReference type="PANTHER" id="PTHR11902:SF1">
    <property type="entry name" value="ENOLASE"/>
    <property type="match status" value="1"/>
</dbReference>